<comment type="caution">
    <text evidence="2">The sequence shown here is derived from an EMBL/GenBank/DDBJ whole genome shotgun (WGS) entry which is preliminary data.</text>
</comment>
<feature type="transmembrane region" description="Helical" evidence="1">
    <location>
        <begin position="166"/>
        <end position="186"/>
    </location>
</feature>
<accession>A0A4R2RG79</accession>
<evidence type="ECO:0000313" key="2">
    <source>
        <dbReference type="EMBL" id="TCP62672.1"/>
    </source>
</evidence>
<evidence type="ECO:0000313" key="3">
    <source>
        <dbReference type="Proteomes" id="UP000294813"/>
    </source>
</evidence>
<sequence length="189" mass="21283">MGSLIGRTLGLAAGFLLVWVVAYRLGGWMVHNRYDDLLYFSGWLGTVMVLASLGYSVKKLWKPLPGKLGTWLDLHMVLSMAGNFFVCLHVGGRSFALVPWLTFVFFLVVMLSGLVGYYLHFYSKRKIAQERKELKEEGLAPAEQEEALAWLITGEQILAGWRKVHIPLNITLGLLLLLHIVSALYYRGV</sequence>
<evidence type="ECO:0008006" key="4">
    <source>
        <dbReference type="Google" id="ProtNLM"/>
    </source>
</evidence>
<protein>
    <recommendedName>
        <fullName evidence="4">DUF4149 domain-containing protein</fullName>
    </recommendedName>
</protein>
<keyword evidence="1" id="KW-0812">Transmembrane</keyword>
<name>A0A4R2RG79_9FIRM</name>
<organism evidence="2 3">
    <name type="scientific">Heliophilum fasciatum</name>
    <dbReference type="NCBI Taxonomy" id="35700"/>
    <lineage>
        <taxon>Bacteria</taxon>
        <taxon>Bacillati</taxon>
        <taxon>Bacillota</taxon>
        <taxon>Clostridia</taxon>
        <taxon>Eubacteriales</taxon>
        <taxon>Heliobacteriaceae</taxon>
        <taxon>Heliophilum</taxon>
    </lineage>
</organism>
<keyword evidence="1" id="KW-0472">Membrane</keyword>
<keyword evidence="1" id="KW-1133">Transmembrane helix</keyword>
<keyword evidence="3" id="KW-1185">Reference proteome</keyword>
<dbReference type="AlphaFoldDB" id="A0A4R2RG79"/>
<feature type="transmembrane region" description="Helical" evidence="1">
    <location>
        <begin position="38"/>
        <end position="57"/>
    </location>
</feature>
<evidence type="ECO:0000256" key="1">
    <source>
        <dbReference type="SAM" id="Phobius"/>
    </source>
</evidence>
<feature type="transmembrane region" description="Helical" evidence="1">
    <location>
        <begin position="69"/>
        <end position="91"/>
    </location>
</feature>
<dbReference type="OrthoDB" id="5763267at2"/>
<dbReference type="Proteomes" id="UP000294813">
    <property type="component" value="Unassembled WGS sequence"/>
</dbReference>
<reference evidence="2 3" key="1">
    <citation type="submission" date="2019-03" db="EMBL/GenBank/DDBJ databases">
        <title>Genomic Encyclopedia of Type Strains, Phase IV (KMG-IV): sequencing the most valuable type-strain genomes for metagenomic binning, comparative biology and taxonomic classification.</title>
        <authorList>
            <person name="Goeker M."/>
        </authorList>
    </citation>
    <scope>NUCLEOTIDE SEQUENCE [LARGE SCALE GENOMIC DNA]</scope>
    <source>
        <strain evidence="2 3">DSM 11170</strain>
    </source>
</reference>
<dbReference type="EMBL" id="SLXT01000019">
    <property type="protein sequence ID" value="TCP62672.1"/>
    <property type="molecule type" value="Genomic_DNA"/>
</dbReference>
<gene>
    <name evidence="2" type="ORF">EDD73_11920</name>
</gene>
<proteinExistence type="predicted"/>
<dbReference type="RefSeq" id="WP_131919713.1">
    <property type="nucleotide sequence ID" value="NZ_JAOQNU010000018.1"/>
</dbReference>
<feature type="transmembrane region" description="Helical" evidence="1">
    <location>
        <begin position="97"/>
        <end position="119"/>
    </location>
</feature>